<evidence type="ECO:0000313" key="10">
    <source>
        <dbReference type="EMBL" id="CAD7627571.1"/>
    </source>
</evidence>
<protein>
    <recommendedName>
        <fullName evidence="9">Nuclear receptor domain-containing protein</fullName>
    </recommendedName>
</protein>
<keyword evidence="2" id="KW-0863">Zinc-finger</keyword>
<feature type="domain" description="Nuclear receptor" evidence="9">
    <location>
        <begin position="5"/>
        <end position="40"/>
    </location>
</feature>
<gene>
    <name evidence="10" type="ORF">OSB1V03_LOCUS7997</name>
</gene>
<keyword evidence="8" id="KW-0539">Nucleus</keyword>
<accession>A0A7R9KSU3</accession>
<dbReference type="EMBL" id="CAJPIZ010004847">
    <property type="protein sequence ID" value="CAG2108001.1"/>
    <property type="molecule type" value="Genomic_DNA"/>
</dbReference>
<dbReference type="InterPro" id="IPR013088">
    <property type="entry name" value="Znf_NHR/GATA"/>
</dbReference>
<evidence type="ECO:0000256" key="6">
    <source>
        <dbReference type="ARBA" id="ARBA00023163"/>
    </source>
</evidence>
<dbReference type="AlphaFoldDB" id="A0A7R9KSU3"/>
<dbReference type="Gene3D" id="3.30.50.10">
    <property type="entry name" value="Erythroid Transcription Factor GATA-1, subunit A"/>
    <property type="match status" value="1"/>
</dbReference>
<dbReference type="GO" id="GO:0003700">
    <property type="term" value="F:DNA-binding transcription factor activity"/>
    <property type="evidence" value="ECO:0007669"/>
    <property type="project" value="InterPro"/>
</dbReference>
<proteinExistence type="predicted"/>
<evidence type="ECO:0000256" key="3">
    <source>
        <dbReference type="ARBA" id="ARBA00022833"/>
    </source>
</evidence>
<keyword evidence="1" id="KW-0479">Metal-binding</keyword>
<dbReference type="InterPro" id="IPR001628">
    <property type="entry name" value="Znf_hrmn_rcpt"/>
</dbReference>
<reference evidence="10" key="1">
    <citation type="submission" date="2020-11" db="EMBL/GenBank/DDBJ databases">
        <authorList>
            <person name="Tran Van P."/>
        </authorList>
    </citation>
    <scope>NUCLEOTIDE SEQUENCE</scope>
</reference>
<dbReference type="GO" id="GO:0043565">
    <property type="term" value="F:sequence-specific DNA binding"/>
    <property type="evidence" value="ECO:0007669"/>
    <property type="project" value="InterPro"/>
</dbReference>
<evidence type="ECO:0000256" key="5">
    <source>
        <dbReference type="ARBA" id="ARBA00023125"/>
    </source>
</evidence>
<keyword evidence="5" id="KW-0238">DNA-binding</keyword>
<evidence type="ECO:0000256" key="8">
    <source>
        <dbReference type="ARBA" id="ARBA00023242"/>
    </source>
</evidence>
<dbReference type="EMBL" id="OC859422">
    <property type="protein sequence ID" value="CAD7627571.1"/>
    <property type="molecule type" value="Genomic_DNA"/>
</dbReference>
<evidence type="ECO:0000256" key="1">
    <source>
        <dbReference type="ARBA" id="ARBA00022723"/>
    </source>
</evidence>
<sequence length="138" mass="15977">MCRHNFGALTCESCRSFFRRNANRAQRLIHTYKERELIAKSNDLKQIKYKERSLSQVLTDSSPSDVMSLCRKYGMSDNTTNTAISHISDIIRGSTEDAAILRFDVLRMGVHNIYDFQKTFMNKLNEECSNDMNLIDLL</sequence>
<dbReference type="GO" id="GO:0008270">
    <property type="term" value="F:zinc ion binding"/>
    <property type="evidence" value="ECO:0007669"/>
    <property type="project" value="UniProtKB-KW"/>
</dbReference>
<dbReference type="SUPFAM" id="SSF57716">
    <property type="entry name" value="Glucocorticoid receptor-like (DNA-binding domain)"/>
    <property type="match status" value="1"/>
</dbReference>
<evidence type="ECO:0000259" key="9">
    <source>
        <dbReference type="Pfam" id="PF00105"/>
    </source>
</evidence>
<evidence type="ECO:0000256" key="4">
    <source>
        <dbReference type="ARBA" id="ARBA00023015"/>
    </source>
</evidence>
<keyword evidence="11" id="KW-1185">Reference proteome</keyword>
<dbReference type="Pfam" id="PF00105">
    <property type="entry name" value="zf-C4"/>
    <property type="match status" value="1"/>
</dbReference>
<keyword evidence="4" id="KW-0805">Transcription regulation</keyword>
<evidence type="ECO:0000256" key="2">
    <source>
        <dbReference type="ARBA" id="ARBA00022771"/>
    </source>
</evidence>
<evidence type="ECO:0000256" key="7">
    <source>
        <dbReference type="ARBA" id="ARBA00023170"/>
    </source>
</evidence>
<keyword evidence="3" id="KW-0862">Zinc</keyword>
<keyword evidence="6" id="KW-0804">Transcription</keyword>
<evidence type="ECO:0000313" key="11">
    <source>
        <dbReference type="Proteomes" id="UP000759131"/>
    </source>
</evidence>
<organism evidence="10">
    <name type="scientific">Medioppia subpectinata</name>
    <dbReference type="NCBI Taxonomy" id="1979941"/>
    <lineage>
        <taxon>Eukaryota</taxon>
        <taxon>Metazoa</taxon>
        <taxon>Ecdysozoa</taxon>
        <taxon>Arthropoda</taxon>
        <taxon>Chelicerata</taxon>
        <taxon>Arachnida</taxon>
        <taxon>Acari</taxon>
        <taxon>Acariformes</taxon>
        <taxon>Sarcoptiformes</taxon>
        <taxon>Oribatida</taxon>
        <taxon>Brachypylina</taxon>
        <taxon>Oppioidea</taxon>
        <taxon>Oppiidae</taxon>
        <taxon>Medioppia</taxon>
    </lineage>
</organism>
<name>A0A7R9KSU3_9ACAR</name>
<keyword evidence="7" id="KW-0675">Receptor</keyword>
<dbReference type="Proteomes" id="UP000759131">
    <property type="component" value="Unassembled WGS sequence"/>
</dbReference>